<dbReference type="EMBL" id="JAPFIT010000033">
    <property type="protein sequence ID" value="MDC5743289.1"/>
    <property type="molecule type" value="Genomic_DNA"/>
</dbReference>
<organism evidence="2 3">
    <name type="scientific">Vibrio europaeus</name>
    <dbReference type="NCBI Taxonomy" id="300876"/>
    <lineage>
        <taxon>Bacteria</taxon>
        <taxon>Pseudomonadati</taxon>
        <taxon>Pseudomonadota</taxon>
        <taxon>Gammaproteobacteria</taxon>
        <taxon>Vibrionales</taxon>
        <taxon>Vibrionaceae</taxon>
        <taxon>Vibrio</taxon>
        <taxon>Vibrio oreintalis group</taxon>
    </lineage>
</organism>
<dbReference type="Pfam" id="PF13289">
    <property type="entry name" value="SIR2_2"/>
    <property type="match status" value="1"/>
</dbReference>
<dbReference type="RefSeq" id="WP_069669846.1">
    <property type="nucleotide sequence ID" value="NZ_JAPFIM010000025.1"/>
</dbReference>
<keyword evidence="2" id="KW-0614">Plasmid</keyword>
<reference evidence="2 3" key="1">
    <citation type="submission" date="2016-03" db="EMBL/GenBank/DDBJ databases">
        <title>Draft genome sequence of the Vibrio tubiashii subs. europaeus.</title>
        <authorList>
            <person name="Spinard E."/>
            <person name="Dubert J."/>
            <person name="Nelson D.R."/>
            <person name="Barja J.L."/>
        </authorList>
    </citation>
    <scope>NUCLEOTIDE SEQUENCE [LARGE SCALE GENOMIC DNA]</scope>
    <source>
        <strain evidence="3">PP-638</strain>
        <strain evidence="2">PP2-638</strain>
        <plasmid evidence="2">p251_like</plasmid>
    </source>
</reference>
<evidence type="ECO:0000313" key="4">
    <source>
        <dbReference type="Proteomes" id="UP001150001"/>
    </source>
</evidence>
<dbReference type="Proteomes" id="UP001150001">
    <property type="component" value="Unassembled WGS sequence"/>
</dbReference>
<evidence type="ECO:0000313" key="3">
    <source>
        <dbReference type="Proteomes" id="UP000094761"/>
    </source>
</evidence>
<sequence>MRDYVVIVGNDINNIVAGKSWGDLLNKLTSHLSISVDFPHDKPFPLAYEEIYFKGLDTSDSFDERVVKKFVATHVSDIESSTIHERLMTLGCENILTTNYDLSLESVQSSNTKSLKNNGYIKESLYSLFRYHEVGHKKVWHIHGSANAYQSITLGYEHYSGYLQHMRSYVVTGTKDTYKRRSFPPLTKRFKDDEVEHLSWVDMFFTKDVHILGLSLDFNETDLWWLLTFRQKSKHTKRLLIFNQVYYYIPKAYVDSSKSKLDLLKSVGVQIVEIDDSRLDKLGYYNCVIDRISEKYT</sequence>
<gene>
    <name evidence="2" type="ORF">AZ468_24520</name>
    <name evidence="1" type="ORF">OPW20_24810</name>
</gene>
<name>A0A178J458_9VIBR</name>
<dbReference type="GeneID" id="78078887"/>
<comment type="caution">
    <text evidence="2">The sequence shown here is derived from an EMBL/GenBank/DDBJ whole genome shotgun (WGS) entry which is preliminary data.</text>
</comment>
<geneLocation type="plasmid" evidence="2">
    <name>p251_like</name>
</geneLocation>
<evidence type="ECO:0000313" key="1">
    <source>
        <dbReference type="EMBL" id="MDC5743289.1"/>
    </source>
</evidence>
<dbReference type="EMBL" id="LUAX01000008">
    <property type="protein sequence ID" value="OAM96853.1"/>
    <property type="molecule type" value="Genomic_DNA"/>
</dbReference>
<dbReference type="OrthoDB" id="198887at2"/>
<dbReference type="Proteomes" id="UP000094761">
    <property type="component" value="Unassembled WGS sequence"/>
</dbReference>
<dbReference type="AlphaFoldDB" id="A0A178J458"/>
<reference evidence="1" key="2">
    <citation type="submission" date="2022-11" db="EMBL/GenBank/DDBJ databases">
        <title>Role of the vibriolysin VemA secreted by the emergent pathogen Vibrio europaeus in the colonization of Manila clam mucus.</title>
        <authorList>
            <person name="Martinez C."/>
            <person name="Rodriguez S."/>
            <person name="Vences A."/>
            <person name="Barja J.L."/>
            <person name="Toranzo A.E."/>
            <person name="Dubert J."/>
        </authorList>
    </citation>
    <scope>NUCLEOTIDE SEQUENCE</scope>
    <source>
        <strain evidence="1">3454</strain>
    </source>
</reference>
<keyword evidence="4" id="KW-1185">Reference proteome</keyword>
<accession>A0A178J458</accession>
<evidence type="ECO:0000313" key="2">
    <source>
        <dbReference type="EMBL" id="OAM96853.1"/>
    </source>
</evidence>
<proteinExistence type="predicted"/>
<protein>
    <submittedName>
        <fullName evidence="1">SIR2 family protein</fullName>
    </submittedName>
</protein>